<comment type="caution">
    <text evidence="17">The sequence shown here is derived from an EMBL/GenBank/DDBJ whole genome shotgun (WGS) entry which is preliminary data.</text>
</comment>
<dbReference type="AlphaFoldDB" id="A0A8T1X1S2"/>
<dbReference type="CDD" id="cd16449">
    <property type="entry name" value="RING-HC"/>
    <property type="match status" value="1"/>
</dbReference>
<feature type="compositionally biased region" description="Polar residues" evidence="14">
    <location>
        <begin position="167"/>
        <end position="192"/>
    </location>
</feature>
<feature type="region of interest" description="Disordered" evidence="14">
    <location>
        <begin position="163"/>
        <end position="243"/>
    </location>
</feature>
<keyword evidence="7 13" id="KW-0863">Zinc-finger</keyword>
<feature type="domain" description="RING-type" evidence="15">
    <location>
        <begin position="21"/>
        <end position="60"/>
    </location>
</feature>
<evidence type="ECO:0000256" key="6">
    <source>
        <dbReference type="ARBA" id="ARBA00022763"/>
    </source>
</evidence>
<sequence length="815" mass="91227">MSLLSPSRLEALRLIREQLRCTLCGNIFQDPQCLDCKHNFCHDCIILHMRRNHSQCPLCQLPTRPSEVTRNQFLESILAAWNAVEKELECLNGDPLLHATPISVADTDRALYRVAGGVTVEEHASGDKTNTSRGRVANHKWHINTQEIRHELRLEQPYLPQHYGANHASSHAKTSSSDLPDTYGATSTNDNIQVKEEKKTTPVSLDEASAVQVATATDEKEEKSEENDTFLSPPATASSQNGLMATQEVESYLERITKQREALSQWERNRQQNPVNLQEILGGESLKDEDGDLLTQMPLSVSALESPDLLATFQMSSRRQSLHHGEDATEEKEDTEAETRRPAKRRVQLSSPAPLYPRVRTSSPSRKRLRVPSPLNSNRLANGHNKTGARQDGADDDEEDSDFEVPDSQPALMMSDDDHESPSSSEDDNDDSDYEVPDSQPNVEVGYTNSEDEEEEYEMKPAVPVPSTPEKASPQPPDQHCERLRDLFTRGDRNKNRVSDDFRSAITAFQSEEKLRSNDSAKSLAARQLESSGAHRVGSAATAIKGNGVVNSSLSHGLSKPPVHATNGTADSSTNTSRFVFVSSDLTREEAKRVMVACQRFGGKFGQDFDLKRDPVSGTYCTSVTHLITKSAPIVDVEAETNPDELRCKRTAKYMRALAEGTFVMDFSWITASLAAGRWLTEEPFEMIGDIYSDSVGKPREARLRRQQTGRRNHIFSMFCFVLLVSENEFDFQFASVRALVNNFGGTVLQAESFEKLSSKQRARRTPIGVVSKVTSPYDAKAKWQQYQIPIVRITWIFDSVSYLEVLPFDDYYPY</sequence>
<evidence type="ECO:0000256" key="1">
    <source>
        <dbReference type="ARBA" id="ARBA00004123"/>
    </source>
</evidence>
<feature type="domain" description="BRCT" evidence="16">
    <location>
        <begin position="570"/>
        <end position="687"/>
    </location>
</feature>
<dbReference type="GO" id="GO:0004842">
    <property type="term" value="F:ubiquitin-protein transferase activity"/>
    <property type="evidence" value="ECO:0007669"/>
    <property type="project" value="TreeGrafter"/>
</dbReference>
<evidence type="ECO:0000313" key="17">
    <source>
        <dbReference type="EMBL" id="KAG7397963.1"/>
    </source>
</evidence>
<protein>
    <recommendedName>
        <fullName evidence="12">RING-type E3 ubiquitin transferase BRCA1</fullName>
    </recommendedName>
</protein>
<evidence type="ECO:0000256" key="13">
    <source>
        <dbReference type="PROSITE-ProRule" id="PRU00175"/>
    </source>
</evidence>
<comment type="subcellular location">
    <subcellularLocation>
        <location evidence="2">Chromosome</location>
    </subcellularLocation>
    <subcellularLocation>
        <location evidence="1">Nucleus</location>
    </subcellularLocation>
</comment>
<evidence type="ECO:0000256" key="7">
    <source>
        <dbReference type="ARBA" id="ARBA00022771"/>
    </source>
</evidence>
<dbReference type="GO" id="GO:0045944">
    <property type="term" value="P:positive regulation of transcription by RNA polymerase II"/>
    <property type="evidence" value="ECO:0007669"/>
    <property type="project" value="TreeGrafter"/>
</dbReference>
<dbReference type="GO" id="GO:0005634">
    <property type="term" value="C:nucleus"/>
    <property type="evidence" value="ECO:0007669"/>
    <property type="project" value="UniProtKB-SubCell"/>
</dbReference>
<feature type="domain" description="BRCT" evidence="16">
    <location>
        <begin position="711"/>
        <end position="814"/>
    </location>
</feature>
<evidence type="ECO:0000256" key="4">
    <source>
        <dbReference type="ARBA" id="ARBA00022723"/>
    </source>
</evidence>
<dbReference type="Pfam" id="PF00097">
    <property type="entry name" value="zf-C3HC4"/>
    <property type="match status" value="1"/>
</dbReference>
<keyword evidence="9" id="KW-0234">DNA repair</keyword>
<dbReference type="InterPro" id="IPR017907">
    <property type="entry name" value="Znf_RING_CS"/>
</dbReference>
<feature type="region of interest" description="Disordered" evidence="14">
    <location>
        <begin position="316"/>
        <end position="479"/>
    </location>
</feature>
<feature type="compositionally biased region" description="Acidic residues" evidence="14">
    <location>
        <begin position="415"/>
        <end position="436"/>
    </location>
</feature>
<evidence type="ECO:0000256" key="12">
    <source>
        <dbReference type="ARBA" id="ARBA00031556"/>
    </source>
</evidence>
<reference evidence="17" key="1">
    <citation type="submission" date="2021-02" db="EMBL/GenBank/DDBJ databases">
        <authorList>
            <person name="Palmer J.M."/>
        </authorList>
    </citation>
    <scope>NUCLEOTIDE SEQUENCE</scope>
    <source>
        <strain evidence="17">SCRP23</strain>
    </source>
</reference>
<keyword evidence="18" id="KW-1185">Reference proteome</keyword>
<keyword evidence="6" id="KW-0227">DNA damage</keyword>
<dbReference type="InterPro" id="IPR018957">
    <property type="entry name" value="Znf_C3HC4_RING-type"/>
</dbReference>
<feature type="compositionally biased region" description="Acidic residues" evidence="14">
    <location>
        <begin position="394"/>
        <end position="405"/>
    </location>
</feature>
<dbReference type="PROSITE" id="PS00518">
    <property type="entry name" value="ZF_RING_1"/>
    <property type="match status" value="1"/>
</dbReference>
<evidence type="ECO:0000256" key="9">
    <source>
        <dbReference type="ARBA" id="ARBA00023204"/>
    </source>
</evidence>
<evidence type="ECO:0000256" key="14">
    <source>
        <dbReference type="SAM" id="MobiDB-lite"/>
    </source>
</evidence>
<keyword evidence="3" id="KW-0158">Chromosome</keyword>
<keyword evidence="5" id="KW-0677">Repeat</keyword>
<evidence type="ECO:0000256" key="2">
    <source>
        <dbReference type="ARBA" id="ARBA00004286"/>
    </source>
</evidence>
<dbReference type="PANTHER" id="PTHR13763">
    <property type="entry name" value="BREAST CANCER TYPE 1 SUSCEPTIBILITY PROTEIN BRCA1"/>
    <property type="match status" value="1"/>
</dbReference>
<keyword evidence="4" id="KW-0479">Metal-binding</keyword>
<organism evidence="17 18">
    <name type="scientific">Phytophthora boehmeriae</name>
    <dbReference type="NCBI Taxonomy" id="109152"/>
    <lineage>
        <taxon>Eukaryota</taxon>
        <taxon>Sar</taxon>
        <taxon>Stramenopiles</taxon>
        <taxon>Oomycota</taxon>
        <taxon>Peronosporomycetes</taxon>
        <taxon>Peronosporales</taxon>
        <taxon>Peronosporaceae</taxon>
        <taxon>Phytophthora</taxon>
    </lineage>
</organism>
<dbReference type="SMART" id="SM00292">
    <property type="entry name" value="BRCT"/>
    <property type="match status" value="2"/>
</dbReference>
<evidence type="ECO:0000256" key="8">
    <source>
        <dbReference type="ARBA" id="ARBA00022833"/>
    </source>
</evidence>
<accession>A0A8T1X1S2</accession>
<evidence type="ECO:0000256" key="11">
    <source>
        <dbReference type="ARBA" id="ARBA00023306"/>
    </source>
</evidence>
<dbReference type="Proteomes" id="UP000693981">
    <property type="component" value="Unassembled WGS sequence"/>
</dbReference>
<dbReference type="InterPro" id="IPR031099">
    <property type="entry name" value="BRCA1-associated"/>
</dbReference>
<keyword evidence="8" id="KW-0862">Zinc</keyword>
<feature type="region of interest" description="Disordered" evidence="14">
    <location>
        <begin position="122"/>
        <end position="141"/>
    </location>
</feature>
<evidence type="ECO:0000256" key="3">
    <source>
        <dbReference type="ARBA" id="ARBA00022454"/>
    </source>
</evidence>
<dbReference type="PANTHER" id="PTHR13763:SF0">
    <property type="entry name" value="BREAST CANCER TYPE 1 SUSCEPTIBILITY PROTEIN"/>
    <property type="match status" value="1"/>
</dbReference>
<keyword evidence="10" id="KW-0539">Nucleus</keyword>
<dbReference type="InterPro" id="IPR001841">
    <property type="entry name" value="Znf_RING"/>
</dbReference>
<evidence type="ECO:0000256" key="5">
    <source>
        <dbReference type="ARBA" id="ARBA00022737"/>
    </source>
</evidence>
<dbReference type="GO" id="GO:0000724">
    <property type="term" value="P:double-strand break repair via homologous recombination"/>
    <property type="evidence" value="ECO:0007669"/>
    <property type="project" value="TreeGrafter"/>
</dbReference>
<dbReference type="SMART" id="SM00184">
    <property type="entry name" value="RING"/>
    <property type="match status" value="1"/>
</dbReference>
<evidence type="ECO:0000259" key="16">
    <source>
        <dbReference type="PROSITE" id="PS50172"/>
    </source>
</evidence>
<dbReference type="OrthoDB" id="6105938at2759"/>
<dbReference type="PROSITE" id="PS50172">
    <property type="entry name" value="BRCT"/>
    <property type="match status" value="2"/>
</dbReference>
<dbReference type="InterPro" id="IPR001357">
    <property type="entry name" value="BRCT_dom"/>
</dbReference>
<dbReference type="GO" id="GO:0005694">
    <property type="term" value="C:chromosome"/>
    <property type="evidence" value="ECO:0007669"/>
    <property type="project" value="UniProtKB-SubCell"/>
</dbReference>
<keyword evidence="11" id="KW-0131">Cell cycle</keyword>
<evidence type="ECO:0000256" key="10">
    <source>
        <dbReference type="ARBA" id="ARBA00023242"/>
    </source>
</evidence>
<gene>
    <name evidence="17" type="primary">PIH1D3_1</name>
    <name evidence="17" type="ORF">PHYBOEH_011892</name>
</gene>
<dbReference type="Pfam" id="PF00533">
    <property type="entry name" value="BRCT"/>
    <property type="match status" value="1"/>
</dbReference>
<dbReference type="PROSITE" id="PS50089">
    <property type="entry name" value="ZF_RING_2"/>
    <property type="match status" value="1"/>
</dbReference>
<dbReference type="GO" id="GO:0008270">
    <property type="term" value="F:zinc ion binding"/>
    <property type="evidence" value="ECO:0007669"/>
    <property type="project" value="UniProtKB-KW"/>
</dbReference>
<name>A0A8T1X1S2_9STRA</name>
<proteinExistence type="predicted"/>
<evidence type="ECO:0000313" key="18">
    <source>
        <dbReference type="Proteomes" id="UP000693981"/>
    </source>
</evidence>
<dbReference type="EMBL" id="JAGDFL010000094">
    <property type="protein sequence ID" value="KAG7397963.1"/>
    <property type="molecule type" value="Genomic_DNA"/>
</dbReference>
<evidence type="ECO:0000259" key="15">
    <source>
        <dbReference type="PROSITE" id="PS50089"/>
    </source>
</evidence>